<gene>
    <name evidence="2" type="ORF">QBC37DRAFT_351237</name>
</gene>
<dbReference type="EMBL" id="MU858194">
    <property type="protein sequence ID" value="KAK4209781.1"/>
    <property type="molecule type" value="Genomic_DNA"/>
</dbReference>
<feature type="domain" description="AB hydrolase-1" evidence="1">
    <location>
        <begin position="79"/>
        <end position="381"/>
    </location>
</feature>
<comment type="caution">
    <text evidence="2">The sequence shown here is derived from an EMBL/GenBank/DDBJ whole genome shotgun (WGS) entry which is preliminary data.</text>
</comment>
<organism evidence="2 3">
    <name type="scientific">Rhypophila decipiens</name>
    <dbReference type="NCBI Taxonomy" id="261697"/>
    <lineage>
        <taxon>Eukaryota</taxon>
        <taxon>Fungi</taxon>
        <taxon>Dikarya</taxon>
        <taxon>Ascomycota</taxon>
        <taxon>Pezizomycotina</taxon>
        <taxon>Sordariomycetes</taxon>
        <taxon>Sordariomycetidae</taxon>
        <taxon>Sordariales</taxon>
        <taxon>Naviculisporaceae</taxon>
        <taxon>Rhypophila</taxon>
    </lineage>
</organism>
<dbReference type="Pfam" id="PF12697">
    <property type="entry name" value="Abhydrolase_6"/>
    <property type="match status" value="1"/>
</dbReference>
<dbReference type="AlphaFoldDB" id="A0AAN7B1Z7"/>
<sequence>MSSTSEIFHIKEHTVEAQHIREYPRATANSQEEVLHLALKQYIPKNNPTPQPGDVTILASHANGFVKELYEPLWEDLVEALGKSGVRVRSIWIADVAWQGQSGILNQDKLGYDPSWLDHARDLLHAVNTFRKEMPRPLIGVGHSFGANTLINLSLLHPRLLTSIICLDPVVSRYKFMNPRWGLLPMKSSANRRDLWPSLPEAISSFAKNPFYATWDPRVTEKWNQYGLRKTPTRLYPSPEDADMVTLATSKHMEVVTYYRPQDQSFDPKTGKRVVSPNKKIDRSKLPDAEPTLAADFGDDFVFYRPEGPTTADRLPNLRPGVLYIFGETSNVNPPDIRQEKADLTGAGVGGSGGVAKGRVEIVTLEKYGHLVPLEATTRCAQLAGDFIKRELERSWKPEEEEYQAWVEGNSLREKQTLGREYDVWLGGGGGQSVNGVKKGAKL</sequence>
<protein>
    <submittedName>
        <fullName evidence="2">Alpha/beta-hydrolase</fullName>
    </submittedName>
</protein>
<dbReference type="Gene3D" id="3.40.50.1820">
    <property type="entry name" value="alpha/beta hydrolase"/>
    <property type="match status" value="1"/>
</dbReference>
<dbReference type="Proteomes" id="UP001301769">
    <property type="component" value="Unassembled WGS sequence"/>
</dbReference>
<reference evidence="2" key="2">
    <citation type="submission" date="2023-05" db="EMBL/GenBank/DDBJ databases">
        <authorList>
            <consortium name="Lawrence Berkeley National Laboratory"/>
            <person name="Steindorff A."/>
            <person name="Hensen N."/>
            <person name="Bonometti L."/>
            <person name="Westerberg I."/>
            <person name="Brannstrom I.O."/>
            <person name="Guillou S."/>
            <person name="Cros-Aarteil S."/>
            <person name="Calhoun S."/>
            <person name="Haridas S."/>
            <person name="Kuo A."/>
            <person name="Mondo S."/>
            <person name="Pangilinan J."/>
            <person name="Riley R."/>
            <person name="Labutti K."/>
            <person name="Andreopoulos B."/>
            <person name="Lipzen A."/>
            <person name="Chen C."/>
            <person name="Yanf M."/>
            <person name="Daum C."/>
            <person name="Ng V."/>
            <person name="Clum A."/>
            <person name="Ohm R."/>
            <person name="Martin F."/>
            <person name="Silar P."/>
            <person name="Natvig D."/>
            <person name="Lalanne C."/>
            <person name="Gautier V."/>
            <person name="Ament-Velasquez S.L."/>
            <person name="Kruys A."/>
            <person name="Hutchinson M.I."/>
            <person name="Powell A.J."/>
            <person name="Barry K."/>
            <person name="Miller A.N."/>
            <person name="Grigoriev I.V."/>
            <person name="Debuchy R."/>
            <person name="Gladieux P."/>
            <person name="Thoren M.H."/>
            <person name="Johannesson H."/>
        </authorList>
    </citation>
    <scope>NUCLEOTIDE SEQUENCE</scope>
    <source>
        <strain evidence="2">PSN293</strain>
    </source>
</reference>
<dbReference type="SUPFAM" id="SSF53474">
    <property type="entry name" value="alpha/beta-Hydrolases"/>
    <property type="match status" value="1"/>
</dbReference>
<name>A0AAN7B1Z7_9PEZI</name>
<reference evidence="2" key="1">
    <citation type="journal article" date="2023" name="Mol. Phylogenet. Evol.">
        <title>Genome-scale phylogeny and comparative genomics of the fungal order Sordariales.</title>
        <authorList>
            <person name="Hensen N."/>
            <person name="Bonometti L."/>
            <person name="Westerberg I."/>
            <person name="Brannstrom I.O."/>
            <person name="Guillou S."/>
            <person name="Cros-Aarteil S."/>
            <person name="Calhoun S."/>
            <person name="Haridas S."/>
            <person name="Kuo A."/>
            <person name="Mondo S."/>
            <person name="Pangilinan J."/>
            <person name="Riley R."/>
            <person name="LaButti K."/>
            <person name="Andreopoulos B."/>
            <person name="Lipzen A."/>
            <person name="Chen C."/>
            <person name="Yan M."/>
            <person name="Daum C."/>
            <person name="Ng V."/>
            <person name="Clum A."/>
            <person name="Steindorff A."/>
            <person name="Ohm R.A."/>
            <person name="Martin F."/>
            <person name="Silar P."/>
            <person name="Natvig D.O."/>
            <person name="Lalanne C."/>
            <person name="Gautier V."/>
            <person name="Ament-Velasquez S.L."/>
            <person name="Kruys A."/>
            <person name="Hutchinson M.I."/>
            <person name="Powell A.J."/>
            <person name="Barry K."/>
            <person name="Miller A.N."/>
            <person name="Grigoriev I.V."/>
            <person name="Debuchy R."/>
            <person name="Gladieux P."/>
            <person name="Hiltunen Thoren M."/>
            <person name="Johannesson H."/>
        </authorList>
    </citation>
    <scope>NUCLEOTIDE SEQUENCE</scope>
    <source>
        <strain evidence="2">PSN293</strain>
    </source>
</reference>
<accession>A0AAN7B1Z7</accession>
<proteinExistence type="predicted"/>
<evidence type="ECO:0000259" key="1">
    <source>
        <dbReference type="Pfam" id="PF12697"/>
    </source>
</evidence>
<evidence type="ECO:0000313" key="2">
    <source>
        <dbReference type="EMBL" id="KAK4209781.1"/>
    </source>
</evidence>
<keyword evidence="3" id="KW-1185">Reference proteome</keyword>
<dbReference type="InterPro" id="IPR029058">
    <property type="entry name" value="AB_hydrolase_fold"/>
</dbReference>
<evidence type="ECO:0000313" key="3">
    <source>
        <dbReference type="Proteomes" id="UP001301769"/>
    </source>
</evidence>
<dbReference type="InterPro" id="IPR000073">
    <property type="entry name" value="AB_hydrolase_1"/>
</dbReference>